<keyword evidence="5" id="KW-0812">Transmembrane</keyword>
<name>A0A813JR52_POLGL</name>
<accession>A0A813JR52</accession>
<keyword evidence="7" id="KW-0378">Hydrolase</keyword>
<dbReference type="GO" id="GO:0016298">
    <property type="term" value="F:lipase activity"/>
    <property type="evidence" value="ECO:0007669"/>
    <property type="project" value="TreeGrafter"/>
</dbReference>
<sequence>PPFILAADKKAKRAAVLIPGTQTPADCVTDLRALPVCVKSEKGKVVGWAHRGMLRQATAIVRVLGSVIERLEKEGYQVIFAGHSLGAGVAALAGAVLRLGLEGPKSTKVRSLCYATPACGNASLGRYCEAHAITVINCDDIVPRLSLETARKLRAELEERREAVRLYVQQDISALKDVQNVTEKKTRSGASRLEGDVSAEGAETAKELISLGIPAPKPGTEAQAAASSTLAVAQVQDVKVEMPQATPKSKPQGSFFCCGGASGVQEPQ</sequence>
<dbReference type="InterPro" id="IPR029058">
    <property type="entry name" value="AB_hydrolase_fold"/>
</dbReference>
<evidence type="ECO:0000256" key="6">
    <source>
        <dbReference type="ARBA" id="ARBA00022723"/>
    </source>
</evidence>
<keyword evidence="4" id="KW-0597">Phosphoprotein</keyword>
<keyword evidence="3" id="KW-1003">Cell membrane</keyword>
<organism evidence="17 18">
    <name type="scientific">Polarella glacialis</name>
    <name type="common">Dinoflagellate</name>
    <dbReference type="NCBI Taxonomy" id="89957"/>
    <lineage>
        <taxon>Eukaryota</taxon>
        <taxon>Sar</taxon>
        <taxon>Alveolata</taxon>
        <taxon>Dinophyceae</taxon>
        <taxon>Suessiales</taxon>
        <taxon>Suessiaceae</taxon>
        <taxon>Polarella</taxon>
    </lineage>
</organism>
<evidence type="ECO:0000256" key="10">
    <source>
        <dbReference type="ARBA" id="ARBA00022989"/>
    </source>
</evidence>
<dbReference type="AlphaFoldDB" id="A0A813JR52"/>
<evidence type="ECO:0000256" key="8">
    <source>
        <dbReference type="ARBA" id="ARBA00022837"/>
    </source>
</evidence>
<evidence type="ECO:0000256" key="11">
    <source>
        <dbReference type="ARBA" id="ARBA00023098"/>
    </source>
</evidence>
<feature type="region of interest" description="Disordered" evidence="15">
    <location>
        <begin position="244"/>
        <end position="268"/>
    </location>
</feature>
<evidence type="ECO:0000256" key="15">
    <source>
        <dbReference type="SAM" id="MobiDB-lite"/>
    </source>
</evidence>
<reference evidence="17" key="1">
    <citation type="submission" date="2021-02" db="EMBL/GenBank/DDBJ databases">
        <authorList>
            <person name="Dougan E. K."/>
            <person name="Rhodes N."/>
            <person name="Thang M."/>
            <person name="Chan C."/>
        </authorList>
    </citation>
    <scope>NUCLEOTIDE SEQUENCE</scope>
</reference>
<dbReference type="EC" id="3.1.1.116" evidence="14"/>
<dbReference type="Pfam" id="PF01764">
    <property type="entry name" value="Lipase_3"/>
    <property type="match status" value="1"/>
</dbReference>
<comment type="catalytic activity">
    <reaction evidence="13">
        <text>a 1,2-diacyl-sn-glycerol + H2O = a 2-acylglycerol + a fatty acid + H(+)</text>
        <dbReference type="Rhea" id="RHEA:33275"/>
        <dbReference type="ChEBI" id="CHEBI:15377"/>
        <dbReference type="ChEBI" id="CHEBI:15378"/>
        <dbReference type="ChEBI" id="CHEBI:17389"/>
        <dbReference type="ChEBI" id="CHEBI:17815"/>
        <dbReference type="ChEBI" id="CHEBI:28868"/>
        <dbReference type="EC" id="3.1.1.116"/>
    </reaction>
    <physiologicalReaction direction="left-to-right" evidence="13">
        <dbReference type="Rhea" id="RHEA:33276"/>
    </physiologicalReaction>
</comment>
<evidence type="ECO:0000256" key="4">
    <source>
        <dbReference type="ARBA" id="ARBA00022553"/>
    </source>
</evidence>
<dbReference type="GO" id="GO:0016042">
    <property type="term" value="P:lipid catabolic process"/>
    <property type="evidence" value="ECO:0007669"/>
    <property type="project" value="UniProtKB-KW"/>
</dbReference>
<evidence type="ECO:0000256" key="12">
    <source>
        <dbReference type="ARBA" id="ARBA00023136"/>
    </source>
</evidence>
<feature type="non-terminal residue" evidence="17">
    <location>
        <position position="268"/>
    </location>
</feature>
<comment type="cofactor">
    <cofactor evidence="1">
        <name>Ca(2+)</name>
        <dbReference type="ChEBI" id="CHEBI:29108"/>
    </cofactor>
</comment>
<comment type="caution">
    <text evidence="17">The sequence shown here is derived from an EMBL/GenBank/DDBJ whole genome shotgun (WGS) entry which is preliminary data.</text>
</comment>
<evidence type="ECO:0000256" key="7">
    <source>
        <dbReference type="ARBA" id="ARBA00022801"/>
    </source>
</evidence>
<evidence type="ECO:0000313" key="17">
    <source>
        <dbReference type="EMBL" id="CAE8682296.1"/>
    </source>
</evidence>
<protein>
    <recommendedName>
        <fullName evidence="14">sn-1-specific diacylglycerol lipase</fullName>
        <ecNumber evidence="14">3.1.1.116</ecNumber>
    </recommendedName>
</protein>
<dbReference type="SUPFAM" id="SSF53474">
    <property type="entry name" value="alpha/beta-Hydrolases"/>
    <property type="match status" value="1"/>
</dbReference>
<evidence type="ECO:0000313" key="18">
    <source>
        <dbReference type="Proteomes" id="UP000626109"/>
    </source>
</evidence>
<evidence type="ECO:0000259" key="16">
    <source>
        <dbReference type="Pfam" id="PF01764"/>
    </source>
</evidence>
<keyword evidence="8" id="KW-0106">Calcium</keyword>
<evidence type="ECO:0000256" key="13">
    <source>
        <dbReference type="ARBA" id="ARBA00024531"/>
    </source>
</evidence>
<dbReference type="EMBL" id="CAJNNW010026060">
    <property type="protein sequence ID" value="CAE8682296.1"/>
    <property type="molecule type" value="Genomic_DNA"/>
</dbReference>
<dbReference type="GO" id="GO:0046872">
    <property type="term" value="F:metal ion binding"/>
    <property type="evidence" value="ECO:0007669"/>
    <property type="project" value="UniProtKB-KW"/>
</dbReference>
<keyword evidence="9" id="KW-0442">Lipid degradation</keyword>
<dbReference type="PANTHER" id="PTHR45792">
    <property type="entry name" value="DIACYLGLYCEROL LIPASE HOMOLOG-RELATED"/>
    <property type="match status" value="1"/>
</dbReference>
<dbReference type="InterPro" id="IPR002921">
    <property type="entry name" value="Fungal_lipase-type"/>
</dbReference>
<dbReference type="Gene3D" id="3.40.50.1820">
    <property type="entry name" value="alpha/beta hydrolase"/>
    <property type="match status" value="1"/>
</dbReference>
<dbReference type="Proteomes" id="UP000626109">
    <property type="component" value="Unassembled WGS sequence"/>
</dbReference>
<evidence type="ECO:0000256" key="9">
    <source>
        <dbReference type="ARBA" id="ARBA00022963"/>
    </source>
</evidence>
<proteinExistence type="predicted"/>
<evidence type="ECO:0000256" key="5">
    <source>
        <dbReference type="ARBA" id="ARBA00022692"/>
    </source>
</evidence>
<dbReference type="PANTHER" id="PTHR45792:SF8">
    <property type="entry name" value="DIACYLGLYCEROL LIPASE-ALPHA"/>
    <property type="match status" value="1"/>
</dbReference>
<evidence type="ECO:0000256" key="1">
    <source>
        <dbReference type="ARBA" id="ARBA00001913"/>
    </source>
</evidence>
<dbReference type="InterPro" id="IPR052214">
    <property type="entry name" value="DAG_Lipase-Related"/>
</dbReference>
<evidence type="ECO:0000256" key="2">
    <source>
        <dbReference type="ARBA" id="ARBA00004651"/>
    </source>
</evidence>
<feature type="non-terminal residue" evidence="17">
    <location>
        <position position="1"/>
    </location>
</feature>
<keyword evidence="10" id="KW-1133">Transmembrane helix</keyword>
<comment type="subcellular location">
    <subcellularLocation>
        <location evidence="2">Cell membrane</location>
        <topology evidence="2">Multi-pass membrane protein</topology>
    </subcellularLocation>
</comment>
<keyword evidence="11" id="KW-0443">Lipid metabolism</keyword>
<evidence type="ECO:0000256" key="3">
    <source>
        <dbReference type="ARBA" id="ARBA00022475"/>
    </source>
</evidence>
<dbReference type="GO" id="GO:0005886">
    <property type="term" value="C:plasma membrane"/>
    <property type="evidence" value="ECO:0007669"/>
    <property type="project" value="UniProtKB-SubCell"/>
</dbReference>
<feature type="domain" description="Fungal lipase-type" evidence="16">
    <location>
        <begin position="16"/>
        <end position="148"/>
    </location>
</feature>
<keyword evidence="12" id="KW-0472">Membrane</keyword>
<gene>
    <name evidence="17" type="ORF">PGLA2088_LOCUS22870</name>
</gene>
<keyword evidence="6" id="KW-0479">Metal-binding</keyword>
<evidence type="ECO:0000256" key="14">
    <source>
        <dbReference type="ARBA" id="ARBA00026104"/>
    </source>
</evidence>